<evidence type="ECO:0000313" key="3">
    <source>
        <dbReference type="Proteomes" id="UP000008022"/>
    </source>
</evidence>
<name>A0A0E0QN09_ORYRU</name>
<dbReference type="AlphaFoldDB" id="A0A0E0QN09"/>
<dbReference type="Proteomes" id="UP000008022">
    <property type="component" value="Unassembled WGS sequence"/>
</dbReference>
<reference evidence="2" key="2">
    <citation type="submission" date="2015-06" db="UniProtKB">
        <authorList>
            <consortium name="EnsemblPlants"/>
        </authorList>
    </citation>
    <scope>IDENTIFICATION</scope>
</reference>
<proteinExistence type="predicted"/>
<evidence type="ECO:0000256" key="1">
    <source>
        <dbReference type="SAM" id="MobiDB-lite"/>
    </source>
</evidence>
<sequence>MFCRRAAASSLEILPAWTAAARAADSSLPPEPVLLPRVDCRRIPAAGAAASSPPQPVPTSAPSATAGADFPPPPAPTSSSSTAVPIPSPIPSIPIISCRSPPSTLPHNPILYQKSKTTSIGMETSCFRVTLSMRLPLVVFSVQPELQEERTARIFDQKRSTAAQLFADIKDGISIWKEAVVGHRGMRHSSRQPQVIANKGRG</sequence>
<dbReference type="EnsemblPlants" id="ORUFI09G01170.1">
    <property type="protein sequence ID" value="ORUFI09G01170.1"/>
    <property type="gene ID" value="ORUFI09G01170"/>
</dbReference>
<keyword evidence="3" id="KW-1185">Reference proteome</keyword>
<evidence type="ECO:0000313" key="2">
    <source>
        <dbReference type="EnsemblPlants" id="ORUFI09G01170.1"/>
    </source>
</evidence>
<feature type="region of interest" description="Disordered" evidence="1">
    <location>
        <begin position="45"/>
        <end position="84"/>
    </location>
</feature>
<dbReference type="Gramene" id="ORUFI09G01170.1">
    <property type="protein sequence ID" value="ORUFI09G01170.1"/>
    <property type="gene ID" value="ORUFI09G01170"/>
</dbReference>
<protein>
    <submittedName>
        <fullName evidence="2">Uncharacterized protein</fullName>
    </submittedName>
</protein>
<accession>A0A0E0QN09</accession>
<reference evidence="3" key="1">
    <citation type="submission" date="2013-06" db="EMBL/GenBank/DDBJ databases">
        <authorList>
            <person name="Zhao Q."/>
        </authorList>
    </citation>
    <scope>NUCLEOTIDE SEQUENCE</scope>
    <source>
        <strain evidence="3">cv. W1943</strain>
    </source>
</reference>
<organism evidence="2 3">
    <name type="scientific">Oryza rufipogon</name>
    <name type="common">Brownbeard rice</name>
    <name type="synonym">Asian wild rice</name>
    <dbReference type="NCBI Taxonomy" id="4529"/>
    <lineage>
        <taxon>Eukaryota</taxon>
        <taxon>Viridiplantae</taxon>
        <taxon>Streptophyta</taxon>
        <taxon>Embryophyta</taxon>
        <taxon>Tracheophyta</taxon>
        <taxon>Spermatophyta</taxon>
        <taxon>Magnoliopsida</taxon>
        <taxon>Liliopsida</taxon>
        <taxon>Poales</taxon>
        <taxon>Poaceae</taxon>
        <taxon>BOP clade</taxon>
        <taxon>Oryzoideae</taxon>
        <taxon>Oryzeae</taxon>
        <taxon>Oryzinae</taxon>
        <taxon>Oryza</taxon>
    </lineage>
</organism>